<keyword evidence="6 9" id="KW-0547">Nucleotide-binding</keyword>
<dbReference type="GO" id="GO:0006260">
    <property type="term" value="P:DNA replication"/>
    <property type="evidence" value="ECO:0007669"/>
    <property type="project" value="UniProtKB-UniRule"/>
</dbReference>
<dbReference type="InterPro" id="IPR042174">
    <property type="entry name" value="RecF_2"/>
</dbReference>
<evidence type="ECO:0000256" key="2">
    <source>
        <dbReference type="ARBA" id="ARBA00008016"/>
    </source>
</evidence>
<dbReference type="STRING" id="1028.SAMN05661096_03080"/>
<accession>A0A1X7KSW8</accession>
<dbReference type="AlphaFoldDB" id="A0A1X7KSW8"/>
<proteinExistence type="inferred from homology"/>
<keyword evidence="4 9" id="KW-0963">Cytoplasm</keyword>
<evidence type="ECO:0000256" key="1">
    <source>
        <dbReference type="ARBA" id="ARBA00004496"/>
    </source>
</evidence>
<comment type="function">
    <text evidence="9 10">The RecF protein is involved in DNA metabolism; it is required for DNA replication and normal SOS inducibility. RecF binds preferentially to single-stranded, linear DNA. It also seems to bind ATP.</text>
</comment>
<dbReference type="Gene3D" id="3.40.50.300">
    <property type="entry name" value="P-loop containing nucleotide triphosphate hydrolases"/>
    <property type="match status" value="1"/>
</dbReference>
<dbReference type="OrthoDB" id="9803889at2"/>
<evidence type="ECO:0000259" key="11">
    <source>
        <dbReference type="Pfam" id="PF02463"/>
    </source>
</evidence>
<evidence type="ECO:0000256" key="5">
    <source>
        <dbReference type="ARBA" id="ARBA00022705"/>
    </source>
</evidence>
<protein>
    <recommendedName>
        <fullName evidence="3 9">DNA replication and repair protein RecF</fullName>
    </recommendedName>
</protein>
<evidence type="ECO:0000256" key="10">
    <source>
        <dbReference type="RuleBase" id="RU000578"/>
    </source>
</evidence>
<dbReference type="GO" id="GO:0005524">
    <property type="term" value="F:ATP binding"/>
    <property type="evidence" value="ECO:0007669"/>
    <property type="project" value="UniProtKB-UniRule"/>
</dbReference>
<evidence type="ECO:0000256" key="8">
    <source>
        <dbReference type="ARBA" id="ARBA00023125"/>
    </source>
</evidence>
<keyword evidence="9 10" id="KW-0742">SOS response</keyword>
<dbReference type="PANTHER" id="PTHR32182">
    <property type="entry name" value="DNA REPLICATION AND REPAIR PROTEIN RECF"/>
    <property type="match status" value="1"/>
</dbReference>
<dbReference type="PROSITE" id="PS00618">
    <property type="entry name" value="RECF_2"/>
    <property type="match status" value="1"/>
</dbReference>
<dbReference type="Pfam" id="PF02463">
    <property type="entry name" value="SMC_N"/>
    <property type="match status" value="1"/>
</dbReference>
<dbReference type="GO" id="GO:0006302">
    <property type="term" value="P:double-strand break repair"/>
    <property type="evidence" value="ECO:0007669"/>
    <property type="project" value="TreeGrafter"/>
</dbReference>
<dbReference type="InterPro" id="IPR001238">
    <property type="entry name" value="DNA-binding_RecF"/>
</dbReference>
<dbReference type="GO" id="GO:0000731">
    <property type="term" value="P:DNA synthesis involved in DNA repair"/>
    <property type="evidence" value="ECO:0007669"/>
    <property type="project" value="TreeGrafter"/>
</dbReference>
<evidence type="ECO:0000256" key="3">
    <source>
        <dbReference type="ARBA" id="ARBA00020170"/>
    </source>
</evidence>
<keyword evidence="8 9" id="KW-0238">DNA-binding</keyword>
<evidence type="ECO:0000313" key="13">
    <source>
        <dbReference type="Proteomes" id="UP000193804"/>
    </source>
</evidence>
<keyword evidence="9 10" id="KW-0234">DNA repair</keyword>
<feature type="binding site" evidence="9">
    <location>
        <begin position="33"/>
        <end position="40"/>
    </location>
    <ligand>
        <name>ATP</name>
        <dbReference type="ChEBI" id="CHEBI:30616"/>
    </ligand>
</feature>
<evidence type="ECO:0000313" key="12">
    <source>
        <dbReference type="EMBL" id="SMG43983.1"/>
    </source>
</evidence>
<evidence type="ECO:0000256" key="4">
    <source>
        <dbReference type="ARBA" id="ARBA00022490"/>
    </source>
</evidence>
<dbReference type="NCBIfam" id="TIGR00611">
    <property type="entry name" value="recf"/>
    <property type="match status" value="1"/>
</dbReference>
<dbReference type="SUPFAM" id="SSF52540">
    <property type="entry name" value="P-loop containing nucleoside triphosphate hydrolases"/>
    <property type="match status" value="1"/>
</dbReference>
<evidence type="ECO:0000256" key="9">
    <source>
        <dbReference type="HAMAP-Rule" id="MF_00365"/>
    </source>
</evidence>
<dbReference type="GO" id="GO:0009432">
    <property type="term" value="P:SOS response"/>
    <property type="evidence" value="ECO:0007669"/>
    <property type="project" value="UniProtKB-UniRule"/>
</dbReference>
<dbReference type="HAMAP" id="MF_00365">
    <property type="entry name" value="RecF"/>
    <property type="match status" value="1"/>
</dbReference>
<sequence length="369" mass="42942">MRKMKLLNIRLAQFKNYPQANFSFVGGINCFLGRNGIGKTNILDAIYYLAFTKSAFNAVDKDNILHEESFFSIKASFEIEEKAVEVLCAVRLGEKKMVRWAGKEYERLSEHIGKLPLVIIVPQDTDIVREASEMRRKFFDNLLCQLDQEYLKLLVNYNHLLKQRNALLKSFLEKSRFSAEQIAPYDELMIPLALNIAENRKALMEKFLPIFKAFYQDLSDGQEEVSINYDTRVNNSFENDFKAQHQKDFRQGRTTLGIHKDDYLFLSEGKAVKKFGSQGQQKSFVIALKLAQFDLLKTSKNQKPLLLLDDVFDKLDDKRIAYLLQMMADGRFGQIFLTDARPERSKEYLRNIDTDKKFFELDLKTQENV</sequence>
<evidence type="ECO:0000256" key="7">
    <source>
        <dbReference type="ARBA" id="ARBA00022840"/>
    </source>
</evidence>
<dbReference type="GO" id="GO:0005737">
    <property type="term" value="C:cytoplasm"/>
    <property type="evidence" value="ECO:0007669"/>
    <property type="project" value="UniProtKB-SubCell"/>
</dbReference>
<keyword evidence="7 9" id="KW-0067">ATP-binding</keyword>
<dbReference type="InterPro" id="IPR003395">
    <property type="entry name" value="RecF/RecN/SMC_N"/>
</dbReference>
<dbReference type="EMBL" id="FXAW01000006">
    <property type="protein sequence ID" value="SMG43983.1"/>
    <property type="molecule type" value="Genomic_DNA"/>
</dbReference>
<keyword evidence="5 9" id="KW-0235">DNA replication</keyword>
<dbReference type="PANTHER" id="PTHR32182:SF0">
    <property type="entry name" value="DNA REPLICATION AND REPAIR PROTEIN RECF"/>
    <property type="match status" value="1"/>
</dbReference>
<reference evidence="13" key="1">
    <citation type="submission" date="2017-04" db="EMBL/GenBank/DDBJ databases">
        <authorList>
            <person name="Varghese N."/>
            <person name="Submissions S."/>
        </authorList>
    </citation>
    <scope>NUCLEOTIDE SEQUENCE [LARGE SCALE GENOMIC DNA]</scope>
    <source>
        <strain evidence="13">DSM 4125</strain>
    </source>
</reference>
<evidence type="ECO:0000256" key="6">
    <source>
        <dbReference type="ARBA" id="ARBA00022741"/>
    </source>
</evidence>
<dbReference type="InterPro" id="IPR027417">
    <property type="entry name" value="P-loop_NTPase"/>
</dbReference>
<dbReference type="Gene3D" id="1.20.1050.90">
    <property type="entry name" value="RecF/RecN/SMC, N-terminal domain"/>
    <property type="match status" value="1"/>
</dbReference>
<dbReference type="PROSITE" id="PS00617">
    <property type="entry name" value="RECF_1"/>
    <property type="match status" value="1"/>
</dbReference>
<organism evidence="12 13">
    <name type="scientific">Marivirga sericea</name>
    <dbReference type="NCBI Taxonomy" id="1028"/>
    <lineage>
        <taxon>Bacteria</taxon>
        <taxon>Pseudomonadati</taxon>
        <taxon>Bacteroidota</taxon>
        <taxon>Cytophagia</taxon>
        <taxon>Cytophagales</taxon>
        <taxon>Marivirgaceae</taxon>
        <taxon>Marivirga</taxon>
    </lineage>
</organism>
<comment type="subcellular location">
    <subcellularLocation>
        <location evidence="1 9 10">Cytoplasm</location>
    </subcellularLocation>
</comment>
<dbReference type="Proteomes" id="UP000193804">
    <property type="component" value="Unassembled WGS sequence"/>
</dbReference>
<keyword evidence="13" id="KW-1185">Reference proteome</keyword>
<feature type="domain" description="RecF/RecN/SMC N-terminal" evidence="11">
    <location>
        <begin position="7"/>
        <end position="344"/>
    </location>
</feature>
<keyword evidence="9 10" id="KW-0227">DNA damage</keyword>
<comment type="similarity">
    <text evidence="2 9 10">Belongs to the RecF family.</text>
</comment>
<dbReference type="GO" id="GO:0003697">
    <property type="term" value="F:single-stranded DNA binding"/>
    <property type="evidence" value="ECO:0007669"/>
    <property type="project" value="UniProtKB-UniRule"/>
</dbReference>
<gene>
    <name evidence="9" type="primary">recF</name>
    <name evidence="12" type="ORF">SAMN05661096_03080</name>
</gene>
<dbReference type="InterPro" id="IPR018078">
    <property type="entry name" value="DNA-binding_RecF_CS"/>
</dbReference>
<name>A0A1X7KSW8_9BACT</name>